<keyword evidence="9 13" id="KW-1133">Transmembrane helix</keyword>
<feature type="domain" description="Sodium/calcium exchanger membrane region" evidence="15">
    <location>
        <begin position="103"/>
        <end position="262"/>
    </location>
</feature>
<evidence type="ECO:0000259" key="15">
    <source>
        <dbReference type="Pfam" id="PF01699"/>
    </source>
</evidence>
<dbReference type="GO" id="GO:0015369">
    <property type="term" value="F:calcium:proton antiporter activity"/>
    <property type="evidence" value="ECO:0007669"/>
    <property type="project" value="UniProtKB-UniRule"/>
</dbReference>
<evidence type="ECO:0000256" key="13">
    <source>
        <dbReference type="RuleBase" id="RU365028"/>
    </source>
</evidence>
<comment type="subcellular location">
    <subcellularLocation>
        <location evidence="1">Vacuole membrane</location>
        <topology evidence="1">Multi-pass membrane protein</topology>
    </subcellularLocation>
</comment>
<evidence type="ECO:0000256" key="6">
    <source>
        <dbReference type="ARBA" id="ARBA00022568"/>
    </source>
</evidence>
<evidence type="ECO:0000256" key="3">
    <source>
        <dbReference type="ARBA" id="ARBA00022448"/>
    </source>
</evidence>
<evidence type="ECO:0000256" key="5">
    <source>
        <dbReference type="ARBA" id="ARBA00022554"/>
    </source>
</evidence>
<accession>A0A6G1BUF4</accession>
<comment type="caution">
    <text evidence="16">The sequence shown here is derived from an EMBL/GenBank/DDBJ whole genome shotgun (WGS) entry which is preliminary data.</text>
</comment>
<keyword evidence="11 13" id="KW-0472">Membrane</keyword>
<feature type="transmembrane region" description="Helical" evidence="13">
    <location>
        <begin position="101"/>
        <end position="117"/>
    </location>
</feature>
<dbReference type="PANTHER" id="PTHR31503">
    <property type="entry name" value="VACUOLAR CALCIUM ION TRANSPORTER"/>
    <property type="match status" value="1"/>
</dbReference>
<gene>
    <name evidence="16" type="ORF">E2562_009813</name>
</gene>
<evidence type="ECO:0000256" key="7">
    <source>
        <dbReference type="ARBA" id="ARBA00022692"/>
    </source>
</evidence>
<feature type="region of interest" description="Disordered" evidence="14">
    <location>
        <begin position="26"/>
        <end position="59"/>
    </location>
</feature>
<feature type="transmembrane region" description="Helical" evidence="13">
    <location>
        <begin position="424"/>
        <end position="444"/>
    </location>
</feature>
<dbReference type="InterPro" id="IPR004798">
    <property type="entry name" value="CAX-like"/>
</dbReference>
<evidence type="ECO:0000256" key="4">
    <source>
        <dbReference type="ARBA" id="ARBA00022449"/>
    </source>
</evidence>
<evidence type="ECO:0000256" key="1">
    <source>
        <dbReference type="ARBA" id="ARBA00004128"/>
    </source>
</evidence>
<feature type="transmembrane region" description="Helical" evidence="13">
    <location>
        <begin position="242"/>
        <end position="260"/>
    </location>
</feature>
<dbReference type="GO" id="GO:0009705">
    <property type="term" value="C:plant-type vacuole membrane"/>
    <property type="evidence" value="ECO:0007669"/>
    <property type="project" value="TreeGrafter"/>
</dbReference>
<protein>
    <recommendedName>
        <fullName evidence="13">Vacuolar cation/proton exchanger</fullName>
    </recommendedName>
</protein>
<dbReference type="Proteomes" id="UP000479710">
    <property type="component" value="Unassembled WGS sequence"/>
</dbReference>
<evidence type="ECO:0000256" key="9">
    <source>
        <dbReference type="ARBA" id="ARBA00022989"/>
    </source>
</evidence>
<dbReference type="OrthoDB" id="1699231at2759"/>
<feature type="transmembrane region" description="Helical" evidence="13">
    <location>
        <begin position="138"/>
        <end position="156"/>
    </location>
</feature>
<evidence type="ECO:0000256" key="8">
    <source>
        <dbReference type="ARBA" id="ARBA00022837"/>
    </source>
</evidence>
<dbReference type="InterPro" id="IPR004713">
    <property type="entry name" value="CaH_exchang"/>
</dbReference>
<keyword evidence="10 13" id="KW-0406">Ion transport</keyword>
<dbReference type="PANTHER" id="PTHR31503:SF96">
    <property type="entry name" value="VACUOLAR CATION_PROTON EXCHANGER 1C"/>
    <property type="match status" value="1"/>
</dbReference>
<feature type="transmembrane region" description="Helical" evidence="13">
    <location>
        <begin position="168"/>
        <end position="193"/>
    </location>
</feature>
<dbReference type="AlphaFoldDB" id="A0A6G1BUF4"/>
<feature type="transmembrane region" description="Helical" evidence="13">
    <location>
        <begin position="331"/>
        <end position="354"/>
    </location>
</feature>
<proteinExistence type="inferred from homology"/>
<organism evidence="16 17">
    <name type="scientific">Oryza meyeriana var. granulata</name>
    <dbReference type="NCBI Taxonomy" id="110450"/>
    <lineage>
        <taxon>Eukaryota</taxon>
        <taxon>Viridiplantae</taxon>
        <taxon>Streptophyta</taxon>
        <taxon>Embryophyta</taxon>
        <taxon>Tracheophyta</taxon>
        <taxon>Spermatophyta</taxon>
        <taxon>Magnoliopsida</taxon>
        <taxon>Liliopsida</taxon>
        <taxon>Poales</taxon>
        <taxon>Poaceae</taxon>
        <taxon>BOP clade</taxon>
        <taxon>Oryzoideae</taxon>
        <taxon>Oryzeae</taxon>
        <taxon>Oryzinae</taxon>
        <taxon>Oryza</taxon>
        <taxon>Oryza meyeriana</taxon>
    </lineage>
</organism>
<dbReference type="NCBIfam" id="TIGR00378">
    <property type="entry name" value="cax"/>
    <property type="match status" value="1"/>
</dbReference>
<comment type="function">
    <text evidence="12 13">Vacuolar cation/proton exchanger (CAX). Translocates Ca(2+) and other metal ions into vacuoles using the proton gradient formed by H(+)-ATPase and H(+)-pyrophosphatase.</text>
</comment>
<feature type="transmembrane region" description="Helical" evidence="13">
    <location>
        <begin position="76"/>
        <end position="95"/>
    </location>
</feature>
<sequence length="505" mass="54859">MAPPPESSHHHHHHYLLESGLLDAGKAPSAAAAAEEKEEEEWTSSSSSMTGRKKSESSRLARCPGLRRAAAQLREVFLGTKLFPLFSAVPLAVAAESLRFGRVWVFAFSLIGLAPLAERVSFLSEHIANTAGPTAGGLLNATCGNIPELIIALFALNKNKMEILKWSLLGSILSNLLLVLGSSILFGGIVNIGKERPLDKRQADVSIGLLLLGALCHIAALVSKCTSSTGDSISLSSSVLQLSRSSAIVMLIAYFGSLLFQLKTHRQIFELDEDSSESSSSEDDATDKSVIGFASAVVWLIGMAAVIAILSNYVVTTIEEASESMGIPVRFISIILLPIVGNAAEHAGAIIFAFKNKIDITLGIALGSATQISMLVVPVILIVSWVNGIPMDLDFNLLETGSLVMTVITTAFTLQDDKWHYLKGFNLVLCYVVIAVCFFILKALPRGSWRTRGGWLTRARHSCALGRARPGAFALKLRESRRSLNWRHQRRKMPKFLREDMSYLF</sequence>
<comment type="similarity">
    <text evidence="2">Belongs to the Ca(2+):cation antiporter (CaCA) (TC 2.A.19) family. Cation/proton exchanger (CAX) subfamily.</text>
</comment>
<evidence type="ECO:0000256" key="12">
    <source>
        <dbReference type="ARBA" id="ARBA00025327"/>
    </source>
</evidence>
<keyword evidence="17" id="KW-1185">Reference proteome</keyword>
<keyword evidence="3 13" id="KW-0813">Transport</keyword>
<evidence type="ECO:0000256" key="2">
    <source>
        <dbReference type="ARBA" id="ARBA00008248"/>
    </source>
</evidence>
<feature type="transmembrane region" description="Helical" evidence="13">
    <location>
        <begin position="205"/>
        <end position="222"/>
    </location>
</feature>
<feature type="transmembrane region" description="Helical" evidence="13">
    <location>
        <begin position="290"/>
        <end position="311"/>
    </location>
</feature>
<dbReference type="InterPro" id="IPR004837">
    <property type="entry name" value="NaCa_Exmemb"/>
</dbReference>
<reference evidence="16 17" key="1">
    <citation type="submission" date="2019-11" db="EMBL/GenBank/DDBJ databases">
        <title>Whole genome sequence of Oryza granulata.</title>
        <authorList>
            <person name="Li W."/>
        </authorList>
    </citation>
    <scope>NUCLEOTIDE SEQUENCE [LARGE SCALE GENOMIC DNA]</scope>
    <source>
        <strain evidence="17">cv. Menghai</strain>
        <tissue evidence="16">Leaf</tissue>
    </source>
</reference>
<comment type="caution">
    <text evidence="13">Lacks conserved residue(s) required for the propagation of feature annotation.</text>
</comment>
<dbReference type="Pfam" id="PF01699">
    <property type="entry name" value="Na_Ca_ex"/>
    <property type="match status" value="2"/>
</dbReference>
<feature type="domain" description="Sodium/calcium exchanger membrane region" evidence="15">
    <location>
        <begin position="296"/>
        <end position="439"/>
    </location>
</feature>
<keyword evidence="6 13" id="KW-0109">Calcium transport</keyword>
<evidence type="ECO:0000256" key="10">
    <source>
        <dbReference type="ARBA" id="ARBA00023065"/>
    </source>
</evidence>
<name>A0A6G1BUF4_9ORYZ</name>
<dbReference type="EMBL" id="SPHZ02000011">
    <property type="protein sequence ID" value="KAF0891377.1"/>
    <property type="molecule type" value="Genomic_DNA"/>
</dbReference>
<dbReference type="FunFam" id="1.20.1420.30:FF:000008">
    <property type="entry name" value="Vacuolar cation/proton exchanger"/>
    <property type="match status" value="1"/>
</dbReference>
<evidence type="ECO:0000313" key="17">
    <source>
        <dbReference type="Proteomes" id="UP000479710"/>
    </source>
</evidence>
<keyword evidence="5 13" id="KW-0926">Vacuole</keyword>
<evidence type="ECO:0000313" key="16">
    <source>
        <dbReference type="EMBL" id="KAF0891377.1"/>
    </source>
</evidence>
<dbReference type="Gene3D" id="1.20.1420.30">
    <property type="entry name" value="NCX, central ion-binding region"/>
    <property type="match status" value="1"/>
</dbReference>
<feature type="transmembrane region" description="Helical" evidence="13">
    <location>
        <begin position="361"/>
        <end position="386"/>
    </location>
</feature>
<keyword evidence="4 13" id="KW-0050">Antiport</keyword>
<dbReference type="InterPro" id="IPR044880">
    <property type="entry name" value="NCX_ion-bd_dom_sf"/>
</dbReference>
<dbReference type="GO" id="GO:0006874">
    <property type="term" value="P:intracellular calcium ion homeostasis"/>
    <property type="evidence" value="ECO:0007669"/>
    <property type="project" value="TreeGrafter"/>
</dbReference>
<dbReference type="NCBIfam" id="TIGR00846">
    <property type="entry name" value="caca2"/>
    <property type="match status" value="1"/>
</dbReference>
<keyword evidence="8 13" id="KW-0106">Calcium</keyword>
<evidence type="ECO:0000256" key="14">
    <source>
        <dbReference type="SAM" id="MobiDB-lite"/>
    </source>
</evidence>
<evidence type="ECO:0000256" key="11">
    <source>
        <dbReference type="ARBA" id="ARBA00023136"/>
    </source>
</evidence>
<keyword evidence="7 13" id="KW-0812">Transmembrane</keyword>